<evidence type="ECO:0000313" key="1">
    <source>
        <dbReference type="EMBL" id="EDP48019.1"/>
    </source>
</evidence>
<dbReference type="Proteomes" id="UP000001699">
    <property type="component" value="Unassembled WGS sequence"/>
</dbReference>
<protein>
    <submittedName>
        <fullName evidence="1">Uncharacterized protein</fullName>
    </submittedName>
</protein>
<keyword evidence="2" id="KW-1185">Reference proteome</keyword>
<name>B0YBN8_ASPFC</name>
<sequence>MRRKTLRSVFHLTVLSGIVLLLFLNRPTSRVKTFPWTHIRYKSSSPIPPSRGKCPGLSKTTKPALVVSRVTADGDPSWLDPLARSYHLCIYTVDSPNPSASTLQVPANRGHEAMAYLTFLIDNYESIPAAGAVFVHGSRFAWHNDHPAYDNAALLASLNIPAALEPHGYHNLRCDWSVSTCAASAAPQGSLENRVQSVLEPWSARAASDTALPAALGVLFGGDNREGYLAATLGRNDAVRSQCCAQFVVARENIWRHSRGEYVALRQWLLDGMGAGSSRRRGAAPPDDRVAGRILSYIWHILFIAPEHRGTGTGTGTGLGTGDGVDLGRLNEQACPKADECYCRLYGRCDLRCTSPGSCQGAYTLPKDLKLPANWGETHLTS</sequence>
<dbReference type="InterPro" id="IPR021838">
    <property type="entry name" value="DUF3431"/>
</dbReference>
<evidence type="ECO:0000313" key="2">
    <source>
        <dbReference type="Proteomes" id="UP000001699"/>
    </source>
</evidence>
<dbReference type="VEuPathDB" id="FungiDB:AFUB_087300"/>
<organism evidence="1 2">
    <name type="scientific">Aspergillus fumigatus (strain CBS 144.89 / FGSC A1163 / CEA10)</name>
    <name type="common">Neosartorya fumigata</name>
    <dbReference type="NCBI Taxonomy" id="451804"/>
    <lineage>
        <taxon>Eukaryota</taxon>
        <taxon>Fungi</taxon>
        <taxon>Dikarya</taxon>
        <taxon>Ascomycota</taxon>
        <taxon>Pezizomycotina</taxon>
        <taxon>Eurotiomycetes</taxon>
        <taxon>Eurotiomycetidae</taxon>
        <taxon>Eurotiales</taxon>
        <taxon>Aspergillaceae</taxon>
        <taxon>Aspergillus</taxon>
        <taxon>Aspergillus subgen. Fumigati</taxon>
    </lineage>
</organism>
<dbReference type="AlphaFoldDB" id="B0YBN8"/>
<dbReference type="HOGENOM" id="CLU_031559_3_2_1"/>
<reference evidence="1 2" key="1">
    <citation type="journal article" date="2008" name="PLoS Genet.">
        <title>Genomic islands in the pathogenic filamentous fungus Aspergillus fumigatus.</title>
        <authorList>
            <person name="Fedorova N.D."/>
            <person name="Khaldi N."/>
            <person name="Joardar V.S."/>
            <person name="Maiti R."/>
            <person name="Amedeo P."/>
            <person name="Anderson M.J."/>
            <person name="Crabtree J."/>
            <person name="Silva J.C."/>
            <person name="Badger J.H."/>
            <person name="Albarraq A."/>
            <person name="Angiuoli S."/>
            <person name="Bussey H."/>
            <person name="Bowyer P."/>
            <person name="Cotty P.J."/>
            <person name="Dyer P.S."/>
            <person name="Egan A."/>
            <person name="Galens K."/>
            <person name="Fraser-Liggett C.M."/>
            <person name="Haas B.J."/>
            <person name="Inman J.M."/>
            <person name="Kent R."/>
            <person name="Lemieux S."/>
            <person name="Malavazi I."/>
            <person name="Orvis J."/>
            <person name="Roemer T."/>
            <person name="Ronning C.M."/>
            <person name="Sundaram J.P."/>
            <person name="Sutton G."/>
            <person name="Turner G."/>
            <person name="Venter J.C."/>
            <person name="White O.R."/>
            <person name="Whitty B.R."/>
            <person name="Youngman P."/>
            <person name="Wolfe K.H."/>
            <person name="Goldman G.H."/>
            <person name="Wortman J.R."/>
            <person name="Jiang B."/>
            <person name="Denning D.W."/>
            <person name="Nierman W.C."/>
        </authorList>
    </citation>
    <scope>NUCLEOTIDE SEQUENCE [LARGE SCALE GENOMIC DNA]</scope>
    <source>
        <strain evidence="2">CBS 144.89 / FGSC A1163 / CEA10</strain>
    </source>
</reference>
<dbReference type="Pfam" id="PF11913">
    <property type="entry name" value="DUF3431"/>
    <property type="match status" value="1"/>
</dbReference>
<dbReference type="EMBL" id="DS499601">
    <property type="protein sequence ID" value="EDP48019.1"/>
    <property type="molecule type" value="Genomic_DNA"/>
</dbReference>
<proteinExistence type="predicted"/>
<dbReference type="PANTHER" id="PTHR37490">
    <property type="entry name" value="EXPRESSED PROTEIN"/>
    <property type="match status" value="1"/>
</dbReference>
<dbReference type="PANTHER" id="PTHR37490:SF3">
    <property type="entry name" value="DUF3431 DOMAIN CONTAINING PROTEIN"/>
    <property type="match status" value="1"/>
</dbReference>
<dbReference type="OrthoDB" id="426718at2759"/>
<gene>
    <name evidence="1" type="ORF">AFUB_087300</name>
</gene>
<dbReference type="PhylomeDB" id="B0YBN8"/>
<accession>B0YBN8</accession>